<evidence type="ECO:0000259" key="6">
    <source>
        <dbReference type="Pfam" id="PF25876"/>
    </source>
</evidence>
<evidence type="ECO:0000259" key="8">
    <source>
        <dbReference type="Pfam" id="PF25967"/>
    </source>
</evidence>
<dbReference type="InterPro" id="IPR058627">
    <property type="entry name" value="MdtA-like_C"/>
</dbReference>
<dbReference type="Pfam" id="PF25917">
    <property type="entry name" value="BSH_RND"/>
    <property type="match status" value="1"/>
</dbReference>
<dbReference type="NCBIfam" id="TIGR01730">
    <property type="entry name" value="RND_mfp"/>
    <property type="match status" value="1"/>
</dbReference>
<sequence length="404" mass="42951">MKIVTSSSRTVVRWHLWLALLVLALLIVFSITARLNSDAPPPATTRIERGNLESAVLATGVLKPQSLVAIGAQATGRILSLKVRPGQKVSKGDVIALIDATSQQNELQKAQATLRQNEATRTQNEAQLELARSDLARHQRMVASNAVAHSEYDKAVSALKERQAQLSHSEAVIAASQVEVKIAETNLAYTRITAPMDGTVLATVVQEGQTVNAAQSAPTIAILGALDMMTVEADISEADITRVQPGMAVYFTVSGDSAKRYQAKLAIINPAPETIVNDKSFAGSSAVAVAATSAAAIYYKGIFQVPNSDGFLKTYMTAEIHIVLDEARDVLIAPVSALRLAGDNKATVRVLGPEGRISERLVDTGITDKINTEIRTGLNEGETIVTDNQLAEPHADSGEAAMGL</sequence>
<comment type="subcellular location">
    <subcellularLocation>
        <location evidence="1">Cell envelope</location>
    </subcellularLocation>
</comment>
<dbReference type="PANTHER" id="PTHR30469">
    <property type="entry name" value="MULTIDRUG RESISTANCE PROTEIN MDTA"/>
    <property type="match status" value="1"/>
</dbReference>
<dbReference type="InterPro" id="IPR030190">
    <property type="entry name" value="MacA_alpha-hairpin_sf"/>
</dbReference>
<dbReference type="Gene3D" id="2.40.420.20">
    <property type="match status" value="1"/>
</dbReference>
<dbReference type="GO" id="GO:0015562">
    <property type="term" value="F:efflux transmembrane transporter activity"/>
    <property type="evidence" value="ECO:0007669"/>
    <property type="project" value="TreeGrafter"/>
</dbReference>
<evidence type="ECO:0000313" key="9">
    <source>
        <dbReference type="EMBL" id="NNV23619.1"/>
    </source>
</evidence>
<evidence type="ECO:0000256" key="3">
    <source>
        <dbReference type="ARBA" id="ARBA00022448"/>
    </source>
</evidence>
<dbReference type="GO" id="GO:1990961">
    <property type="term" value="P:xenobiotic detoxification by transmembrane export across the plasma membrane"/>
    <property type="evidence" value="ECO:0007669"/>
    <property type="project" value="InterPro"/>
</dbReference>
<dbReference type="InterPro" id="IPR058625">
    <property type="entry name" value="MdtA-like_BSH"/>
</dbReference>
<reference evidence="9 10" key="1">
    <citation type="submission" date="2018-11" db="EMBL/GenBank/DDBJ databases">
        <title>Genome sequencing and analysis.</title>
        <authorList>
            <person name="Huang Y.-T."/>
        </authorList>
    </citation>
    <scope>NUCLEOTIDE SEQUENCE [LARGE SCALE GENOMIC DNA]</scope>
    <source>
        <strain evidence="9 10">SHIN</strain>
    </source>
</reference>
<dbReference type="GO" id="GO:1990281">
    <property type="term" value="C:efflux pump complex"/>
    <property type="evidence" value="ECO:0007669"/>
    <property type="project" value="TreeGrafter"/>
</dbReference>
<dbReference type="GO" id="GO:0030313">
    <property type="term" value="C:cell envelope"/>
    <property type="evidence" value="ECO:0007669"/>
    <property type="project" value="UniProtKB-SubCell"/>
</dbReference>
<accession>A0A7Y3T9P7</accession>
<dbReference type="SUPFAM" id="SSF111369">
    <property type="entry name" value="HlyD-like secretion proteins"/>
    <property type="match status" value="1"/>
</dbReference>
<organism evidence="9 10">
    <name type="scientific">Brucella pseudogrignonensis</name>
    <dbReference type="NCBI Taxonomy" id="419475"/>
    <lineage>
        <taxon>Bacteria</taxon>
        <taxon>Pseudomonadati</taxon>
        <taxon>Pseudomonadota</taxon>
        <taxon>Alphaproteobacteria</taxon>
        <taxon>Hyphomicrobiales</taxon>
        <taxon>Brucellaceae</taxon>
        <taxon>Brucella/Ochrobactrum group</taxon>
        <taxon>Brucella</taxon>
    </lineage>
</organism>
<dbReference type="AlphaFoldDB" id="A0A7Y3T9P7"/>
<dbReference type="Gene3D" id="2.40.30.170">
    <property type="match status" value="1"/>
</dbReference>
<dbReference type="PANTHER" id="PTHR30469:SF33">
    <property type="entry name" value="SLR1207 PROTEIN"/>
    <property type="match status" value="1"/>
</dbReference>
<dbReference type="Proteomes" id="UP000526233">
    <property type="component" value="Unassembled WGS sequence"/>
</dbReference>
<name>A0A7Y3T9P7_9HYPH</name>
<keyword evidence="4 5" id="KW-0175">Coiled coil</keyword>
<evidence type="ECO:0000256" key="1">
    <source>
        <dbReference type="ARBA" id="ARBA00004196"/>
    </source>
</evidence>
<gene>
    <name evidence="9" type="ORF">EHE22_24890</name>
</gene>
<keyword evidence="3" id="KW-0813">Transport</keyword>
<dbReference type="RefSeq" id="WP_171380563.1">
    <property type="nucleotide sequence ID" value="NZ_CAXURC020000003.1"/>
</dbReference>
<dbReference type="Gene3D" id="2.40.50.100">
    <property type="match status" value="1"/>
</dbReference>
<evidence type="ECO:0000259" key="7">
    <source>
        <dbReference type="Pfam" id="PF25917"/>
    </source>
</evidence>
<protein>
    <submittedName>
        <fullName evidence="9">Efflux RND transporter periplasmic adaptor subunit</fullName>
    </submittedName>
</protein>
<dbReference type="InterPro" id="IPR006143">
    <property type="entry name" value="RND_pump_MFP"/>
</dbReference>
<feature type="domain" description="Multidrug resistance protein MdtA-like barrel-sandwich hybrid" evidence="7">
    <location>
        <begin position="68"/>
        <end position="222"/>
    </location>
</feature>
<dbReference type="GO" id="GO:1990195">
    <property type="term" value="C:macrolide transmembrane transporter complex"/>
    <property type="evidence" value="ECO:0007669"/>
    <property type="project" value="InterPro"/>
</dbReference>
<dbReference type="Pfam" id="PF25876">
    <property type="entry name" value="HH_MFP_RND"/>
    <property type="match status" value="1"/>
</dbReference>
<evidence type="ECO:0000256" key="5">
    <source>
        <dbReference type="SAM" id="Coils"/>
    </source>
</evidence>
<feature type="domain" description="Multidrug resistance protein MdtA-like C-terminal permuted SH3" evidence="8">
    <location>
        <begin position="329"/>
        <end position="387"/>
    </location>
</feature>
<dbReference type="InterPro" id="IPR058624">
    <property type="entry name" value="MdtA-like_HH"/>
</dbReference>
<evidence type="ECO:0000313" key="10">
    <source>
        <dbReference type="Proteomes" id="UP000526233"/>
    </source>
</evidence>
<dbReference type="Pfam" id="PF25967">
    <property type="entry name" value="RND-MFP_C"/>
    <property type="match status" value="1"/>
</dbReference>
<dbReference type="GO" id="GO:0019898">
    <property type="term" value="C:extrinsic component of membrane"/>
    <property type="evidence" value="ECO:0007669"/>
    <property type="project" value="InterPro"/>
</dbReference>
<proteinExistence type="inferred from homology"/>
<evidence type="ECO:0000256" key="2">
    <source>
        <dbReference type="ARBA" id="ARBA00009477"/>
    </source>
</evidence>
<comment type="similarity">
    <text evidence="2">Belongs to the membrane fusion protein (MFP) (TC 8.A.1) family.</text>
</comment>
<dbReference type="EMBL" id="PKQI01000004">
    <property type="protein sequence ID" value="NNV23619.1"/>
    <property type="molecule type" value="Genomic_DNA"/>
</dbReference>
<evidence type="ECO:0000256" key="4">
    <source>
        <dbReference type="ARBA" id="ARBA00023054"/>
    </source>
</evidence>
<dbReference type="Gene3D" id="6.10.140.1990">
    <property type="match status" value="1"/>
</dbReference>
<comment type="caution">
    <text evidence="9">The sequence shown here is derived from an EMBL/GenBank/DDBJ whole genome shotgun (WGS) entry which is preliminary data.</text>
</comment>
<feature type="domain" description="Multidrug resistance protein MdtA-like alpha-helical hairpin" evidence="6">
    <location>
        <begin position="114"/>
        <end position="190"/>
    </location>
</feature>
<feature type="coiled-coil region" evidence="5">
    <location>
        <begin position="100"/>
        <end position="127"/>
    </location>
</feature>